<evidence type="ECO:0000256" key="3">
    <source>
        <dbReference type="SAM" id="MobiDB-lite"/>
    </source>
</evidence>
<keyword evidence="6" id="KW-1185">Reference proteome</keyword>
<dbReference type="PROSITE" id="PS51186">
    <property type="entry name" value="GNAT"/>
    <property type="match status" value="1"/>
</dbReference>
<dbReference type="GO" id="GO:0016747">
    <property type="term" value="F:acyltransferase activity, transferring groups other than amino-acyl groups"/>
    <property type="evidence" value="ECO:0007669"/>
    <property type="project" value="InterPro"/>
</dbReference>
<dbReference type="Gene3D" id="3.40.630.30">
    <property type="match status" value="1"/>
</dbReference>
<evidence type="ECO:0000313" key="5">
    <source>
        <dbReference type="EMBL" id="CCH72124.1"/>
    </source>
</evidence>
<reference evidence="5 6" key="1">
    <citation type="journal article" date="2013" name="ISME J.">
        <title>A metabolic model for members of the genus Tetrasphaera involved in enhanced biological phosphorus removal.</title>
        <authorList>
            <person name="Kristiansen R."/>
            <person name="Nguyen H.T.T."/>
            <person name="Saunders A.M."/>
            <person name="Nielsen J.L."/>
            <person name="Wimmer R."/>
            <person name="Le V.Q."/>
            <person name="McIlroy S.J."/>
            <person name="Petrovski S."/>
            <person name="Seviour R.J."/>
            <person name="Calteau A."/>
            <person name="Nielsen K.L."/>
            <person name="Nielsen P.H."/>
        </authorList>
    </citation>
    <scope>NUCLEOTIDE SEQUENCE [LARGE SCALE GENOMIC DNA]</scope>
    <source>
        <strain evidence="5 6">Ben110</strain>
    </source>
</reference>
<dbReference type="PANTHER" id="PTHR43877:SF2">
    <property type="entry name" value="AMINOALKYLPHOSPHONATE N-ACETYLTRANSFERASE-RELATED"/>
    <property type="match status" value="1"/>
</dbReference>
<name>W6K1G4_9MICO</name>
<comment type="caution">
    <text evidence="5">The sequence shown here is derived from an EMBL/GenBank/DDBJ whole genome shotgun (WGS) entry which is preliminary data.</text>
</comment>
<evidence type="ECO:0000256" key="2">
    <source>
        <dbReference type="ARBA" id="ARBA00023315"/>
    </source>
</evidence>
<dbReference type="STRING" id="1193182.BN11_1360012"/>
<dbReference type="InterPro" id="IPR016181">
    <property type="entry name" value="Acyl_CoA_acyltransferase"/>
</dbReference>
<dbReference type="EMBL" id="CAJA01000042">
    <property type="protein sequence ID" value="CCH72124.1"/>
    <property type="molecule type" value="Genomic_DNA"/>
</dbReference>
<dbReference type="OrthoDB" id="3216107at2"/>
<evidence type="ECO:0000259" key="4">
    <source>
        <dbReference type="PROSITE" id="PS51186"/>
    </source>
</evidence>
<dbReference type="SUPFAM" id="SSF55729">
    <property type="entry name" value="Acyl-CoA N-acyltransferases (Nat)"/>
    <property type="match status" value="1"/>
</dbReference>
<keyword evidence="1" id="KW-0808">Transferase</keyword>
<dbReference type="InterPro" id="IPR000182">
    <property type="entry name" value="GNAT_dom"/>
</dbReference>
<proteinExistence type="predicted"/>
<protein>
    <recommendedName>
        <fullName evidence="4">N-acetyltransferase domain-containing protein</fullName>
    </recommendedName>
</protein>
<organism evidence="5 6">
    <name type="scientific">Nostocoides australiense Ben110</name>
    <dbReference type="NCBI Taxonomy" id="1193182"/>
    <lineage>
        <taxon>Bacteria</taxon>
        <taxon>Bacillati</taxon>
        <taxon>Actinomycetota</taxon>
        <taxon>Actinomycetes</taxon>
        <taxon>Micrococcales</taxon>
        <taxon>Intrasporangiaceae</taxon>
        <taxon>Nostocoides</taxon>
    </lineage>
</organism>
<keyword evidence="2" id="KW-0012">Acyltransferase</keyword>
<dbReference type="RefSeq" id="WP_053084060.1">
    <property type="nucleotide sequence ID" value="NZ_HG764815.1"/>
</dbReference>
<dbReference type="AlphaFoldDB" id="W6K1G4"/>
<feature type="domain" description="N-acetyltransferase" evidence="4">
    <location>
        <begin position="1"/>
        <end position="110"/>
    </location>
</feature>
<sequence length="110" mass="11711">MRPPDEPLVTSAGDEAAIGSAGTGLPPHRLASANALFVDPTAAGQGVGAALHDVAVAAIREEGLVPVLDVVSRNTAAVRLYERRGWRLIGTGRPDWLPDEWDPVWYMTLD</sequence>
<dbReference type="Pfam" id="PF00583">
    <property type="entry name" value="Acetyltransf_1"/>
    <property type="match status" value="1"/>
</dbReference>
<dbReference type="Proteomes" id="UP000035763">
    <property type="component" value="Unassembled WGS sequence"/>
</dbReference>
<accession>W6K1G4</accession>
<evidence type="ECO:0000256" key="1">
    <source>
        <dbReference type="ARBA" id="ARBA00022679"/>
    </source>
</evidence>
<dbReference type="InterPro" id="IPR050832">
    <property type="entry name" value="Bact_Acetyltransf"/>
</dbReference>
<evidence type="ECO:0000313" key="6">
    <source>
        <dbReference type="Proteomes" id="UP000035763"/>
    </source>
</evidence>
<feature type="region of interest" description="Disordered" evidence="3">
    <location>
        <begin position="1"/>
        <end position="24"/>
    </location>
</feature>
<gene>
    <name evidence="5" type="ORF">BN11_1360012</name>
</gene>
<dbReference type="PANTHER" id="PTHR43877">
    <property type="entry name" value="AMINOALKYLPHOSPHONATE N-ACETYLTRANSFERASE-RELATED-RELATED"/>
    <property type="match status" value="1"/>
</dbReference>